<organism evidence="2 3">
    <name type="scientific">Elasticomyces elasticus</name>
    <dbReference type="NCBI Taxonomy" id="574655"/>
    <lineage>
        <taxon>Eukaryota</taxon>
        <taxon>Fungi</taxon>
        <taxon>Dikarya</taxon>
        <taxon>Ascomycota</taxon>
        <taxon>Pezizomycotina</taxon>
        <taxon>Dothideomycetes</taxon>
        <taxon>Dothideomycetidae</taxon>
        <taxon>Mycosphaerellales</taxon>
        <taxon>Teratosphaeriaceae</taxon>
        <taxon>Elasticomyces</taxon>
    </lineage>
</organism>
<accession>A0AAN8A1K0</accession>
<evidence type="ECO:0000256" key="1">
    <source>
        <dbReference type="SAM" id="MobiDB-lite"/>
    </source>
</evidence>
<feature type="region of interest" description="Disordered" evidence="1">
    <location>
        <begin position="327"/>
        <end position="350"/>
    </location>
</feature>
<name>A0AAN8A1K0_9PEZI</name>
<dbReference type="AlphaFoldDB" id="A0AAN8A1K0"/>
<evidence type="ECO:0000313" key="3">
    <source>
        <dbReference type="Proteomes" id="UP001310594"/>
    </source>
</evidence>
<gene>
    <name evidence="2" type="ORF">LTR97_008895</name>
</gene>
<reference evidence="2" key="1">
    <citation type="submission" date="2023-08" db="EMBL/GenBank/DDBJ databases">
        <title>Black Yeasts Isolated from many extreme environments.</title>
        <authorList>
            <person name="Coleine C."/>
            <person name="Stajich J.E."/>
            <person name="Selbmann L."/>
        </authorList>
    </citation>
    <scope>NUCLEOTIDE SEQUENCE</scope>
    <source>
        <strain evidence="2">CCFEE 5810</strain>
    </source>
</reference>
<protein>
    <submittedName>
        <fullName evidence="2">Uncharacterized protein</fullName>
    </submittedName>
</protein>
<proteinExistence type="predicted"/>
<comment type="caution">
    <text evidence="2">The sequence shown here is derived from an EMBL/GenBank/DDBJ whole genome shotgun (WGS) entry which is preliminary data.</text>
</comment>
<dbReference type="EMBL" id="JAVRQU010000014">
    <property type="protein sequence ID" value="KAK5695389.1"/>
    <property type="molecule type" value="Genomic_DNA"/>
</dbReference>
<dbReference type="Proteomes" id="UP001310594">
    <property type="component" value="Unassembled WGS sequence"/>
</dbReference>
<evidence type="ECO:0000313" key="2">
    <source>
        <dbReference type="EMBL" id="KAK5695389.1"/>
    </source>
</evidence>
<sequence>MTALITSKASHPDVDIHEIAHEHSLPSIGQDPRALRAFEGSDDLMLETSEIQTPLGRDSNGLRRSVDEVSHLDDNYMQHGHFPRIHTPISWLVGNSHHDEANHSRTGEPGDSAKDWNRDWETHAFDQPAVARQPGPPKVESIRVLPSCPECAAAAEDEDAMAEDWRKVNEPQLSGFHLLDHRKASADALDAPVQDDAVARDSDAHVERLKLERCLTHEMVPDRRRRSFFDVFQHLHRGSSYDEAGLERASSNKDVDLPQSVELSNAAETMPNPIAEVGAVDAGKGPLKRRASLTEAFKARYHPYRHHSWKLPSPTTPVEIAQNVGETGAGQTTSAITDEFGATTPVTHRQ</sequence>